<evidence type="ECO:0000256" key="2">
    <source>
        <dbReference type="ARBA" id="ARBA00009450"/>
    </source>
</evidence>
<feature type="domain" description="SLBB" evidence="16">
    <location>
        <begin position="286"/>
        <end position="367"/>
    </location>
</feature>
<dbReference type="Pfam" id="PF22461">
    <property type="entry name" value="SLBB_2"/>
    <property type="match status" value="2"/>
</dbReference>
<dbReference type="Gene3D" id="3.30.1950.10">
    <property type="entry name" value="wza like domain"/>
    <property type="match status" value="1"/>
</dbReference>
<evidence type="ECO:0000256" key="3">
    <source>
        <dbReference type="ARBA" id="ARBA00022448"/>
    </source>
</evidence>
<evidence type="ECO:0000313" key="17">
    <source>
        <dbReference type="EMBL" id="NIA56519.1"/>
    </source>
</evidence>
<dbReference type="RefSeq" id="WP_166862182.1">
    <property type="nucleotide sequence ID" value="NZ_JAAQOM010000015.1"/>
</dbReference>
<keyword evidence="7" id="KW-0732">Signal</keyword>
<dbReference type="InterPro" id="IPR049712">
    <property type="entry name" value="Poly_export"/>
</dbReference>
<evidence type="ECO:0000256" key="5">
    <source>
        <dbReference type="ARBA" id="ARBA00022597"/>
    </source>
</evidence>
<dbReference type="InterPro" id="IPR003715">
    <property type="entry name" value="Poly_export_N"/>
</dbReference>
<accession>A0ABX0PIX9</accession>
<evidence type="ECO:0000256" key="10">
    <source>
        <dbReference type="ARBA" id="ARBA00023114"/>
    </source>
</evidence>
<evidence type="ECO:0000256" key="12">
    <source>
        <dbReference type="ARBA" id="ARBA00023139"/>
    </source>
</evidence>
<feature type="domain" description="Polysaccharide export protein N-terminal" evidence="15">
    <location>
        <begin position="96"/>
        <end position="195"/>
    </location>
</feature>
<dbReference type="Pfam" id="PF02563">
    <property type="entry name" value="Poly_export"/>
    <property type="match status" value="1"/>
</dbReference>
<keyword evidence="5" id="KW-0762">Sugar transport</keyword>
<name>A0ABX0PIX9_9BURK</name>
<protein>
    <submittedName>
        <fullName evidence="17">Uncharacterized protein</fullName>
    </submittedName>
</protein>
<keyword evidence="11" id="KW-0472">Membrane</keyword>
<keyword evidence="8" id="KW-0625">Polysaccharide transport</keyword>
<comment type="subcellular location">
    <subcellularLocation>
        <location evidence="1">Cell outer membrane</location>
        <topology evidence="1">Multi-pass membrane protein</topology>
    </subcellularLocation>
</comment>
<evidence type="ECO:0000259" key="15">
    <source>
        <dbReference type="Pfam" id="PF02563"/>
    </source>
</evidence>
<organism evidence="17 18">
    <name type="scientific">Telluria antibiotica</name>
    <dbReference type="NCBI Taxonomy" id="2717319"/>
    <lineage>
        <taxon>Bacteria</taxon>
        <taxon>Pseudomonadati</taxon>
        <taxon>Pseudomonadota</taxon>
        <taxon>Betaproteobacteria</taxon>
        <taxon>Burkholderiales</taxon>
        <taxon>Oxalobacteraceae</taxon>
        <taxon>Telluria group</taxon>
        <taxon>Telluria</taxon>
    </lineage>
</organism>
<dbReference type="PANTHER" id="PTHR33619:SF3">
    <property type="entry name" value="POLYSACCHARIDE EXPORT PROTEIN GFCE-RELATED"/>
    <property type="match status" value="1"/>
</dbReference>
<keyword evidence="3" id="KW-0813">Transport</keyword>
<keyword evidence="10" id="KW-0626">Porin</keyword>
<keyword evidence="13" id="KW-0998">Cell outer membrane</keyword>
<dbReference type="Proteomes" id="UP000716322">
    <property type="component" value="Unassembled WGS sequence"/>
</dbReference>
<dbReference type="InterPro" id="IPR054765">
    <property type="entry name" value="SLBB_dom"/>
</dbReference>
<evidence type="ECO:0000256" key="8">
    <source>
        <dbReference type="ARBA" id="ARBA00023047"/>
    </source>
</evidence>
<evidence type="ECO:0000256" key="14">
    <source>
        <dbReference type="ARBA" id="ARBA00023288"/>
    </source>
</evidence>
<evidence type="ECO:0000259" key="16">
    <source>
        <dbReference type="Pfam" id="PF22461"/>
    </source>
</evidence>
<dbReference type="EMBL" id="JAAQOM010000015">
    <property type="protein sequence ID" value="NIA56519.1"/>
    <property type="molecule type" value="Genomic_DNA"/>
</dbReference>
<evidence type="ECO:0000256" key="13">
    <source>
        <dbReference type="ARBA" id="ARBA00023237"/>
    </source>
</evidence>
<evidence type="ECO:0000313" key="18">
    <source>
        <dbReference type="Proteomes" id="UP000716322"/>
    </source>
</evidence>
<evidence type="ECO:0000256" key="1">
    <source>
        <dbReference type="ARBA" id="ARBA00004571"/>
    </source>
</evidence>
<keyword evidence="4" id="KW-1134">Transmembrane beta strand</keyword>
<proteinExistence type="inferred from homology"/>
<gene>
    <name evidence="17" type="ORF">HAV22_23100</name>
</gene>
<keyword evidence="6" id="KW-0812">Transmembrane</keyword>
<dbReference type="Gene3D" id="3.10.560.10">
    <property type="entry name" value="Outer membrane lipoprotein wza domain like"/>
    <property type="match status" value="2"/>
</dbReference>
<dbReference type="PANTHER" id="PTHR33619">
    <property type="entry name" value="POLYSACCHARIDE EXPORT PROTEIN GFCE-RELATED"/>
    <property type="match status" value="1"/>
</dbReference>
<keyword evidence="14" id="KW-0449">Lipoprotein</keyword>
<evidence type="ECO:0000256" key="7">
    <source>
        <dbReference type="ARBA" id="ARBA00022729"/>
    </source>
</evidence>
<feature type="domain" description="SLBB" evidence="16">
    <location>
        <begin position="201"/>
        <end position="279"/>
    </location>
</feature>
<evidence type="ECO:0000256" key="9">
    <source>
        <dbReference type="ARBA" id="ARBA00023065"/>
    </source>
</evidence>
<keyword evidence="18" id="KW-1185">Reference proteome</keyword>
<keyword evidence="9" id="KW-0406">Ion transport</keyword>
<comment type="similarity">
    <text evidence="2">Belongs to the BexD/CtrA/VexA family.</text>
</comment>
<keyword evidence="12" id="KW-0564">Palmitate</keyword>
<comment type="caution">
    <text evidence="17">The sequence shown here is derived from an EMBL/GenBank/DDBJ whole genome shotgun (WGS) entry which is preliminary data.</text>
</comment>
<evidence type="ECO:0000256" key="6">
    <source>
        <dbReference type="ARBA" id="ARBA00022692"/>
    </source>
</evidence>
<evidence type="ECO:0000256" key="4">
    <source>
        <dbReference type="ARBA" id="ARBA00022452"/>
    </source>
</evidence>
<reference evidence="17 18" key="1">
    <citation type="submission" date="2020-03" db="EMBL/GenBank/DDBJ databases">
        <title>Genome sequence of strain Massilia sp. TW-1.</title>
        <authorList>
            <person name="Chaudhary D.K."/>
        </authorList>
    </citation>
    <scope>NUCLEOTIDE SEQUENCE [LARGE SCALE GENOMIC DNA]</scope>
    <source>
        <strain evidence="17 18">TW-1</strain>
    </source>
</reference>
<evidence type="ECO:0000256" key="11">
    <source>
        <dbReference type="ARBA" id="ARBA00023136"/>
    </source>
</evidence>
<sequence length="397" mass="42590">MHASITQFLTRSRRAATVRARAWASLLLAGATLVLPWLLGSLLAGCAPAIHFRSPDHAAADDPAPPTEMITEQLIAEERQQHQVRANEDLEQLLVPNPPAYAIGSGDIVAIVVWDHPELTGGLVTSANADPAVSAAAAASANATPQGFVVDRQGRIQFPLAGLLAVEGLTEEQARALLTSRLARYLAHPNVTLRVQAYRSKRVYIDGEVKSPGLQAINDIPMTLVEAINRAGGLLPTADQSRIELERDKVHYAINLRDLVQKNINPGLVMLAPGDVVRVHSRDESKVFVSGEVVTPKALTMHDGRLTLNEALGESGGISPLSGDARQVYVVRKTPQRTRVFQLDARIAGSLAMAEAFELQPKDVVYVAATPLANWNRNLSLLFPGALTSAVSAASRP</sequence>